<dbReference type="Gene3D" id="3.40.50.620">
    <property type="entry name" value="HUPs"/>
    <property type="match status" value="1"/>
</dbReference>
<evidence type="ECO:0000256" key="6">
    <source>
        <dbReference type="ARBA" id="ARBA00022840"/>
    </source>
</evidence>
<reference evidence="9" key="1">
    <citation type="journal article" date="2015" name="Nature">
        <title>Complex archaea that bridge the gap between prokaryotes and eukaryotes.</title>
        <authorList>
            <person name="Spang A."/>
            <person name="Saw J.H."/>
            <person name="Jorgensen S.L."/>
            <person name="Zaremba-Niedzwiedzka K."/>
            <person name="Martijn J."/>
            <person name="Lind A.E."/>
            <person name="van Eijk R."/>
            <person name="Schleper C."/>
            <person name="Guy L."/>
            <person name="Ettema T.J."/>
        </authorList>
    </citation>
    <scope>NUCLEOTIDE SEQUENCE</scope>
</reference>
<protein>
    <recommendedName>
        <fullName evidence="8">Cytidyltransferase-like domain-containing protein</fullName>
    </recommendedName>
</protein>
<proteinExistence type="inferred from homology"/>
<evidence type="ECO:0000256" key="2">
    <source>
        <dbReference type="ARBA" id="ARBA00022642"/>
    </source>
</evidence>
<keyword evidence="7" id="KW-0520">NAD</keyword>
<organism evidence="9">
    <name type="scientific">marine sediment metagenome</name>
    <dbReference type="NCBI Taxonomy" id="412755"/>
    <lineage>
        <taxon>unclassified sequences</taxon>
        <taxon>metagenomes</taxon>
        <taxon>ecological metagenomes</taxon>
    </lineage>
</organism>
<dbReference type="CDD" id="cd02165">
    <property type="entry name" value="NMNAT"/>
    <property type="match status" value="1"/>
</dbReference>
<dbReference type="AlphaFoldDB" id="A0A0F9F043"/>
<evidence type="ECO:0000313" key="9">
    <source>
        <dbReference type="EMBL" id="KKL71826.1"/>
    </source>
</evidence>
<dbReference type="PANTHER" id="PTHR39321">
    <property type="entry name" value="NICOTINATE-NUCLEOTIDE ADENYLYLTRANSFERASE-RELATED"/>
    <property type="match status" value="1"/>
</dbReference>
<evidence type="ECO:0000256" key="5">
    <source>
        <dbReference type="ARBA" id="ARBA00022741"/>
    </source>
</evidence>
<feature type="domain" description="Cytidyltransferase-like" evidence="8">
    <location>
        <begin position="17"/>
        <end position="152"/>
    </location>
</feature>
<name>A0A0F9F043_9ZZZZ</name>
<evidence type="ECO:0000256" key="3">
    <source>
        <dbReference type="ARBA" id="ARBA00022679"/>
    </source>
</evidence>
<evidence type="ECO:0000259" key="8">
    <source>
        <dbReference type="Pfam" id="PF01467"/>
    </source>
</evidence>
<dbReference type="HAMAP" id="MF_00244">
    <property type="entry name" value="NaMN_adenylyltr"/>
    <property type="match status" value="1"/>
</dbReference>
<dbReference type="UniPathway" id="UPA00253"/>
<dbReference type="GO" id="GO:0070566">
    <property type="term" value="F:adenylyltransferase activity"/>
    <property type="evidence" value="ECO:0007669"/>
    <property type="project" value="UniProtKB-ARBA"/>
</dbReference>
<dbReference type="GO" id="GO:0009435">
    <property type="term" value="P:NAD+ biosynthetic process"/>
    <property type="evidence" value="ECO:0007669"/>
    <property type="project" value="UniProtKB-UniPathway"/>
</dbReference>
<accession>A0A0F9F043</accession>
<dbReference type="PANTHER" id="PTHR39321:SF3">
    <property type="entry name" value="PHOSPHOPANTETHEINE ADENYLYLTRANSFERASE"/>
    <property type="match status" value="1"/>
</dbReference>
<evidence type="ECO:0000256" key="4">
    <source>
        <dbReference type="ARBA" id="ARBA00022695"/>
    </source>
</evidence>
<keyword evidence="6" id="KW-0067">ATP-binding</keyword>
<dbReference type="GO" id="GO:0005524">
    <property type="term" value="F:ATP binding"/>
    <property type="evidence" value="ECO:0007669"/>
    <property type="project" value="UniProtKB-KW"/>
</dbReference>
<evidence type="ECO:0000256" key="1">
    <source>
        <dbReference type="ARBA" id="ARBA00004790"/>
    </source>
</evidence>
<keyword evidence="5" id="KW-0547">Nucleotide-binding</keyword>
<comment type="caution">
    <text evidence="9">The sequence shown here is derived from an EMBL/GenBank/DDBJ whole genome shotgun (WGS) entry which is preliminary data.</text>
</comment>
<dbReference type="EMBL" id="LAZR01025470">
    <property type="protein sequence ID" value="KKL71826.1"/>
    <property type="molecule type" value="Genomic_DNA"/>
</dbReference>
<keyword evidence="3" id="KW-0808">Transferase</keyword>
<evidence type="ECO:0000256" key="7">
    <source>
        <dbReference type="ARBA" id="ARBA00023027"/>
    </source>
</evidence>
<sequence>MTCPLMPLATAGQAIGILGGSFDPAHAGHVHISHEALRRFGLDQVWWLVSPANPLKSRGPAPMDSRLARARQVLGHAPRIHVTDLEVGLGTRHTYQTVARLQACRPRVRFVWLMGADNLAELHLWKSWDVLAQQVPMGILARPGDRMAARHSVAARRFRAARLPEAQAGRLARMPAPAWCLVNIPMRMDSSTGLRAAGQWVSQG</sequence>
<keyword evidence="2" id="KW-0662">Pyridine nucleotide biosynthesis</keyword>
<dbReference type="SUPFAM" id="SSF52374">
    <property type="entry name" value="Nucleotidylyl transferase"/>
    <property type="match status" value="1"/>
</dbReference>
<keyword evidence="4" id="KW-0548">Nucleotidyltransferase</keyword>
<gene>
    <name evidence="9" type="ORF">LCGC14_2091030</name>
</gene>
<dbReference type="Pfam" id="PF01467">
    <property type="entry name" value="CTP_transf_like"/>
    <property type="match status" value="1"/>
</dbReference>
<dbReference type="InterPro" id="IPR014729">
    <property type="entry name" value="Rossmann-like_a/b/a_fold"/>
</dbReference>
<dbReference type="NCBIfam" id="NF000843">
    <property type="entry name" value="PRK00071.2-2"/>
    <property type="match status" value="1"/>
</dbReference>
<dbReference type="InterPro" id="IPR004821">
    <property type="entry name" value="Cyt_trans-like"/>
</dbReference>
<dbReference type="InterPro" id="IPR005248">
    <property type="entry name" value="NadD/NMNAT"/>
</dbReference>
<comment type="pathway">
    <text evidence="1">Cofactor biosynthesis; NAD(+) biosynthesis.</text>
</comment>